<keyword evidence="2" id="KW-0326">Glycosidase</keyword>
<evidence type="ECO:0000313" key="5">
    <source>
        <dbReference type="Proteomes" id="UP000032417"/>
    </source>
</evidence>
<dbReference type="OrthoDB" id="9805159at2"/>
<dbReference type="HOGENOM" id="CLU_006462_7_3_10"/>
<sequence length="611" mass="71710">MIKKIKYLWIYFIISVSLLHAQEIKIDPAFWWSGMMETELQLMVHGDDIATYKPEISSENIKIKEVVRLDSPNYQLIYLDISNSKPEQFNIVFRGPENSYTVKYEFKERNPERYDIESFNSSDVLYLIMPDRFANGDPSNDQIEMRMPYKVDRNDPNSRHGGDLKGISDHLDYLNELGVTAIWLNPVLENDMKGGSYHGYATTDYYKVDPRFGTNEEYKNLIEKAHSKDMKVVMDMIFNHCGSDHPWVYDVPSYDWFNNFEEYVQTSHMKEMYFDPYASEYDKNKMVDGWFVPTMPDLNQKNRHVAKYLIQNSIWWIEYAGVDGIRQDTYPYADYDMMVDWVDAVEKEYPSYNIVGEAWLNNIIGTSFWQRNSPINPKNTKLKSVMDFKFMGLSHTAFFEETGEWGGGLHGIYDHMTYDFMYPDIYNVLRFLDNHDTDRLLKEYPTDLSGWKQAVTFLLTIPGTPQIYYGTELLMHGNKSKSDGYIRLDVPGGWPDDKVNHFTREGRDDIQNEAFDFLSKLLHWRRNNDLIANGSMKHYVLQNGVYVYERYIGNRNVLIFMNGGKNEVEINLDRYAESIKGRNEWTDFLSGDIISLGEKMKLSPKEILILE</sequence>
<dbReference type="GO" id="GO:0016798">
    <property type="term" value="F:hydrolase activity, acting on glycosyl bonds"/>
    <property type="evidence" value="ECO:0007669"/>
    <property type="project" value="UniProtKB-KW"/>
</dbReference>
<dbReference type="PANTHER" id="PTHR10357:SF210">
    <property type="entry name" value="MALTODEXTRIN GLUCOSIDASE"/>
    <property type="match status" value="1"/>
</dbReference>
<organism evidence="4 5">
    <name type="scientific">Fermentimonas caenicola</name>
    <dbReference type="NCBI Taxonomy" id="1562970"/>
    <lineage>
        <taxon>Bacteria</taxon>
        <taxon>Pseudomonadati</taxon>
        <taxon>Bacteroidota</taxon>
        <taxon>Bacteroidia</taxon>
        <taxon>Bacteroidales</taxon>
        <taxon>Dysgonomonadaceae</taxon>
        <taxon>Fermentimonas</taxon>
    </lineage>
</organism>
<evidence type="ECO:0000256" key="2">
    <source>
        <dbReference type="ARBA" id="ARBA00023295"/>
    </source>
</evidence>
<dbReference type="InterPro" id="IPR013780">
    <property type="entry name" value="Glyco_hydro_b"/>
</dbReference>
<dbReference type="Gene3D" id="2.60.40.1180">
    <property type="entry name" value="Golgi alpha-mannosidase II"/>
    <property type="match status" value="1"/>
</dbReference>
<dbReference type="SUPFAM" id="SSF81296">
    <property type="entry name" value="E set domains"/>
    <property type="match status" value="1"/>
</dbReference>
<dbReference type="InterPro" id="IPR015171">
    <property type="entry name" value="Cyc-maltodext_N"/>
</dbReference>
<proteinExistence type="predicted"/>
<dbReference type="Gene3D" id="3.20.20.80">
    <property type="entry name" value="Glycosidases"/>
    <property type="match status" value="1"/>
</dbReference>
<dbReference type="Pfam" id="PF00128">
    <property type="entry name" value="Alpha-amylase"/>
    <property type="match status" value="1"/>
</dbReference>
<dbReference type="SUPFAM" id="SSF51445">
    <property type="entry name" value="(Trans)glycosidases"/>
    <property type="match status" value="1"/>
</dbReference>
<dbReference type="SMART" id="SM00642">
    <property type="entry name" value="Aamy"/>
    <property type="match status" value="1"/>
</dbReference>
<protein>
    <submittedName>
        <fullName evidence="4">Glucosidase</fullName>
    </submittedName>
</protein>
<dbReference type="SUPFAM" id="SSF51011">
    <property type="entry name" value="Glycosyl hydrolase domain"/>
    <property type="match status" value="1"/>
</dbReference>
<dbReference type="EMBL" id="LN515532">
    <property type="protein sequence ID" value="CEA14982.1"/>
    <property type="molecule type" value="Genomic_DNA"/>
</dbReference>
<dbReference type="InterPro" id="IPR017853">
    <property type="entry name" value="GH"/>
</dbReference>
<dbReference type="STRING" id="1562970.ING2E5B_0212"/>
<dbReference type="KEGG" id="pbt:ING2E5B_0212"/>
<keyword evidence="1" id="KW-0378">Hydrolase</keyword>
<evidence type="ECO:0000259" key="3">
    <source>
        <dbReference type="SMART" id="SM00642"/>
    </source>
</evidence>
<dbReference type="InterPro" id="IPR013783">
    <property type="entry name" value="Ig-like_fold"/>
</dbReference>
<dbReference type="InterPro" id="IPR019492">
    <property type="entry name" value="Cyclo-malto-dextrinase_C"/>
</dbReference>
<dbReference type="CDD" id="cd11340">
    <property type="entry name" value="AmyAc_bac_CMD_like_3"/>
    <property type="match status" value="1"/>
</dbReference>
<dbReference type="PANTHER" id="PTHR10357">
    <property type="entry name" value="ALPHA-AMYLASE FAMILY MEMBER"/>
    <property type="match status" value="1"/>
</dbReference>
<evidence type="ECO:0000313" key="4">
    <source>
        <dbReference type="EMBL" id="CEA14982.1"/>
    </source>
</evidence>
<gene>
    <name evidence="4" type="ORF">ING2E5B_0212</name>
</gene>
<dbReference type="Pfam" id="PF10438">
    <property type="entry name" value="Cyc-maltodext_C"/>
    <property type="match status" value="1"/>
</dbReference>
<name>A0A098BZD8_9BACT</name>
<accession>A0A098BZD8</accession>
<dbReference type="AlphaFoldDB" id="A0A098BZD8"/>
<dbReference type="GO" id="GO:0005975">
    <property type="term" value="P:carbohydrate metabolic process"/>
    <property type="evidence" value="ECO:0007669"/>
    <property type="project" value="InterPro"/>
</dbReference>
<keyword evidence="5" id="KW-1185">Reference proteome</keyword>
<reference evidence="4 5" key="1">
    <citation type="submission" date="2014-08" db="EMBL/GenBank/DDBJ databases">
        <authorList>
            <person name="Wibberg D."/>
        </authorList>
    </citation>
    <scope>NUCLEOTIDE SEQUENCE [LARGE SCALE GENOMIC DNA]</scope>
    <source>
        <strain evidence="5">ING2-E5B</strain>
    </source>
</reference>
<evidence type="ECO:0000256" key="1">
    <source>
        <dbReference type="ARBA" id="ARBA00022801"/>
    </source>
</evidence>
<dbReference type="PATRIC" id="fig|1562970.3.peg.209"/>
<dbReference type="Pfam" id="PF09087">
    <property type="entry name" value="Cyc-maltodext_N"/>
    <property type="match status" value="1"/>
</dbReference>
<dbReference type="Proteomes" id="UP000032417">
    <property type="component" value="Chromosome 1"/>
</dbReference>
<feature type="domain" description="Glycosyl hydrolase family 13 catalytic" evidence="3">
    <location>
        <begin position="127"/>
        <end position="525"/>
    </location>
</feature>
<dbReference type="InterPro" id="IPR014756">
    <property type="entry name" value="Ig_E-set"/>
</dbReference>
<dbReference type="Gene3D" id="2.60.40.10">
    <property type="entry name" value="Immunoglobulins"/>
    <property type="match status" value="1"/>
</dbReference>
<dbReference type="InterPro" id="IPR006047">
    <property type="entry name" value="GH13_cat_dom"/>
</dbReference>